<dbReference type="AlphaFoldDB" id="A0A424YE55"/>
<dbReference type="InterPro" id="IPR036388">
    <property type="entry name" value="WH-like_DNA-bd_sf"/>
</dbReference>
<evidence type="ECO:0000313" key="2">
    <source>
        <dbReference type="EMBL" id="RQD75692.1"/>
    </source>
</evidence>
<dbReference type="SMART" id="SM01043">
    <property type="entry name" value="BTAD"/>
    <property type="match status" value="1"/>
</dbReference>
<dbReference type="EMBL" id="QZAA01000148">
    <property type="protein sequence ID" value="RQD75692.1"/>
    <property type="molecule type" value="Genomic_DNA"/>
</dbReference>
<dbReference type="SUPFAM" id="SSF48452">
    <property type="entry name" value="TPR-like"/>
    <property type="match status" value="1"/>
</dbReference>
<protein>
    <recommendedName>
        <fullName evidence="1">Bacterial transcriptional activator domain-containing protein</fullName>
    </recommendedName>
</protein>
<dbReference type="GO" id="GO:0003677">
    <property type="term" value="F:DNA binding"/>
    <property type="evidence" value="ECO:0007669"/>
    <property type="project" value="InterPro"/>
</dbReference>
<dbReference type="GO" id="GO:0006355">
    <property type="term" value="P:regulation of DNA-templated transcription"/>
    <property type="evidence" value="ECO:0007669"/>
    <property type="project" value="InterPro"/>
</dbReference>
<feature type="domain" description="Bacterial transcriptional activator" evidence="1">
    <location>
        <begin position="109"/>
        <end position="253"/>
    </location>
</feature>
<dbReference type="InterPro" id="IPR005158">
    <property type="entry name" value="BTAD"/>
</dbReference>
<accession>A0A424YE55</accession>
<evidence type="ECO:0000259" key="1">
    <source>
        <dbReference type="SMART" id="SM01043"/>
    </source>
</evidence>
<dbReference type="Proteomes" id="UP000285138">
    <property type="component" value="Unassembled WGS sequence"/>
</dbReference>
<comment type="caution">
    <text evidence="2">The sequence shown here is derived from an EMBL/GenBank/DDBJ whole genome shotgun (WGS) entry which is preliminary data.</text>
</comment>
<dbReference type="Pfam" id="PF03704">
    <property type="entry name" value="BTAD"/>
    <property type="match status" value="1"/>
</dbReference>
<organism evidence="2 3">
    <name type="scientific">Candidatus Syntrophonatronum acetioxidans</name>
    <dbReference type="NCBI Taxonomy" id="1795816"/>
    <lineage>
        <taxon>Bacteria</taxon>
        <taxon>Bacillati</taxon>
        <taxon>Bacillota</taxon>
        <taxon>Clostridia</taxon>
        <taxon>Eubacteriales</taxon>
        <taxon>Syntrophomonadaceae</taxon>
        <taxon>Candidatus Syntrophonatronum</taxon>
    </lineage>
</organism>
<dbReference type="PANTHER" id="PTHR35807:SF2">
    <property type="entry name" value="TRANSCRIPTIONAL ACTIVATOR DOMAIN"/>
    <property type="match status" value="1"/>
</dbReference>
<dbReference type="PANTHER" id="PTHR35807">
    <property type="entry name" value="TRANSCRIPTIONAL REGULATOR REDD-RELATED"/>
    <property type="match status" value="1"/>
</dbReference>
<name>A0A424YE55_9FIRM</name>
<dbReference type="InterPro" id="IPR051677">
    <property type="entry name" value="AfsR-DnrI-RedD_regulator"/>
</dbReference>
<reference evidence="2 3" key="1">
    <citation type="submission" date="2018-08" db="EMBL/GenBank/DDBJ databases">
        <title>The metabolism and importance of syntrophic acetate oxidation coupled to methane or sulfide production in haloalkaline environments.</title>
        <authorList>
            <person name="Timmers P.H.A."/>
            <person name="Vavourakis C.D."/>
            <person name="Sorokin D.Y."/>
            <person name="Sinninghe Damste J.S."/>
            <person name="Muyzer G."/>
            <person name="Stams A.J.M."/>
            <person name="Plugge C.M."/>
        </authorList>
    </citation>
    <scope>NUCLEOTIDE SEQUENCE [LARGE SCALE GENOMIC DNA]</scope>
    <source>
        <strain evidence="2">MSAO_Bac1</strain>
    </source>
</reference>
<gene>
    <name evidence="2" type="ORF">D5R97_05645</name>
</gene>
<dbReference type="Gene3D" id="1.25.40.10">
    <property type="entry name" value="Tetratricopeptide repeat domain"/>
    <property type="match status" value="1"/>
</dbReference>
<dbReference type="InterPro" id="IPR016032">
    <property type="entry name" value="Sig_transdc_resp-reg_C-effctor"/>
</dbReference>
<proteinExistence type="predicted"/>
<dbReference type="Gene3D" id="1.10.10.10">
    <property type="entry name" value="Winged helix-like DNA-binding domain superfamily/Winged helix DNA-binding domain"/>
    <property type="match status" value="1"/>
</dbReference>
<evidence type="ECO:0000313" key="3">
    <source>
        <dbReference type="Proteomes" id="UP000285138"/>
    </source>
</evidence>
<dbReference type="SUPFAM" id="SSF46894">
    <property type="entry name" value="C-terminal effector domain of the bipartite response regulators"/>
    <property type="match status" value="1"/>
</dbReference>
<sequence>MNKNTLEIYSLGYFLIKRGGQVLSENHKKSYRLWALFKYLITFRGKWISGETLAEVLSAREENLYSQQALRTGIYRLRNYLKEGTKESFTFIKSFQGGYSWNTDSEYWLDVEEFESLCKRSREIAREYPKEAIGYLKKAFNLYQGDYLAELTSSDWVIPLRSYYRRLYLECILLLVELLKREGRYDQIIKICEAALLIEPFEEEIHLIYLDALLQEGRKREALIHYEYTITILDRELGVKPSEDLRNIYKKIKREDPGVIEMDLNAIQDTLVELQDINGAFICDPDTFRYIYKLEVRRLSRTGQVAFLGLLSLTSPDYSPLDKKSLKEGMNHLEGILAKSLRRGDVITRWNDAQYLILLPGSNLEQSQGVIHRIKTRFEKGTHAKGIEMKTKLKSLQHLEEKIEI</sequence>
<dbReference type="InterPro" id="IPR011990">
    <property type="entry name" value="TPR-like_helical_dom_sf"/>
</dbReference>